<name>A0A930KPF5_9MICC</name>
<evidence type="ECO:0000256" key="2">
    <source>
        <dbReference type="SAM" id="Phobius"/>
    </source>
</evidence>
<protein>
    <submittedName>
        <fullName evidence="3">Histidyl-tRNA synthetase</fullName>
    </submittedName>
</protein>
<dbReference type="AlphaFoldDB" id="A0A930KPF5"/>
<dbReference type="EMBL" id="JABZXJ010000084">
    <property type="protein sequence ID" value="MBF1650649.1"/>
    <property type="molecule type" value="Genomic_DNA"/>
</dbReference>
<keyword evidence="2" id="KW-1133">Transmembrane helix</keyword>
<evidence type="ECO:0000256" key="1">
    <source>
        <dbReference type="SAM" id="MobiDB-lite"/>
    </source>
</evidence>
<feature type="transmembrane region" description="Helical" evidence="2">
    <location>
        <begin position="129"/>
        <end position="156"/>
    </location>
</feature>
<sequence>MEQTPQNPGAPAQDSAMQASTVQGSPLPENTAQSNAVQESTVQNNAAESTTVEATAVPTATALQSPAQDPVAGTASTAPAEAVAPAPAEPKRMGLYSLICLPTGGFTAFFIANSPYLWMYYAYWESSSIATATLIISFVVLLCVCFTYCALAALIVEKIATRKLPWGRSLAISARATALLVIVLTIVFFCYTSYLLRGGY</sequence>
<feature type="compositionally biased region" description="Polar residues" evidence="1">
    <location>
        <begin position="15"/>
        <end position="45"/>
    </location>
</feature>
<evidence type="ECO:0000313" key="3">
    <source>
        <dbReference type="EMBL" id="MBF1650649.1"/>
    </source>
</evidence>
<comment type="caution">
    <text evidence="3">The sequence shown here is derived from an EMBL/GenBank/DDBJ whole genome shotgun (WGS) entry which is preliminary data.</text>
</comment>
<keyword evidence="2" id="KW-0812">Transmembrane</keyword>
<reference evidence="3" key="1">
    <citation type="submission" date="2020-04" db="EMBL/GenBank/DDBJ databases">
        <title>Deep metagenomics examines the oral microbiome during advanced dental caries in children, revealing novel taxa and co-occurrences with host molecules.</title>
        <authorList>
            <person name="Baker J.L."/>
            <person name="Morton J.T."/>
            <person name="Dinis M."/>
            <person name="Alvarez R."/>
            <person name="Tran N.C."/>
            <person name="Knight R."/>
            <person name="Edlund A."/>
        </authorList>
    </citation>
    <scope>NUCLEOTIDE SEQUENCE</scope>
    <source>
        <strain evidence="3">JCVI_47_bin.4</strain>
    </source>
</reference>
<feature type="transmembrane region" description="Helical" evidence="2">
    <location>
        <begin position="177"/>
        <end position="196"/>
    </location>
</feature>
<keyword evidence="2" id="KW-0472">Membrane</keyword>
<accession>A0A930KPF5</accession>
<evidence type="ECO:0000313" key="4">
    <source>
        <dbReference type="Proteomes" id="UP000769484"/>
    </source>
</evidence>
<feature type="transmembrane region" description="Helical" evidence="2">
    <location>
        <begin position="95"/>
        <end position="117"/>
    </location>
</feature>
<proteinExistence type="predicted"/>
<feature type="region of interest" description="Disordered" evidence="1">
    <location>
        <begin position="1"/>
        <end position="51"/>
    </location>
</feature>
<dbReference type="Proteomes" id="UP000769484">
    <property type="component" value="Unassembled WGS sequence"/>
</dbReference>
<organism evidence="3 4">
    <name type="scientific">Rothia dentocariosa</name>
    <dbReference type="NCBI Taxonomy" id="2047"/>
    <lineage>
        <taxon>Bacteria</taxon>
        <taxon>Bacillati</taxon>
        <taxon>Actinomycetota</taxon>
        <taxon>Actinomycetes</taxon>
        <taxon>Micrococcales</taxon>
        <taxon>Micrococcaceae</taxon>
        <taxon>Rothia</taxon>
    </lineage>
</organism>
<gene>
    <name evidence="3" type="ORF">HXO56_11315</name>
</gene>